<evidence type="ECO:0000256" key="9">
    <source>
        <dbReference type="ARBA" id="ARBA00049091"/>
    </source>
</evidence>
<dbReference type="PANTHER" id="PTHR42801:SF23">
    <property type="entry name" value="PEROXIREDOXIN DOT5"/>
    <property type="match status" value="1"/>
</dbReference>
<dbReference type="GO" id="GO:0005737">
    <property type="term" value="C:cytoplasm"/>
    <property type="evidence" value="ECO:0007669"/>
    <property type="project" value="TreeGrafter"/>
</dbReference>
<reference evidence="11" key="1">
    <citation type="submission" date="2023-08" db="EMBL/GenBank/DDBJ databases">
        <title>Draft sequence of the Babesia gibsoni genome.</title>
        <authorList>
            <person name="Yamagishi J.Y."/>
            <person name="Xuan X.X."/>
        </authorList>
    </citation>
    <scope>NUCLEOTIDE SEQUENCE</scope>
    <source>
        <strain evidence="11">Azabu</strain>
    </source>
</reference>
<evidence type="ECO:0000313" key="12">
    <source>
        <dbReference type="Proteomes" id="UP001230268"/>
    </source>
</evidence>
<protein>
    <recommendedName>
        <fullName evidence="1">thioredoxin-dependent peroxiredoxin</fullName>
        <ecNumber evidence="1">1.11.1.24</ecNumber>
    </recommendedName>
    <alternativeName>
        <fullName evidence="7">Thioredoxin peroxidase</fullName>
    </alternativeName>
</protein>
<evidence type="ECO:0000256" key="7">
    <source>
        <dbReference type="ARBA" id="ARBA00032824"/>
    </source>
</evidence>
<keyword evidence="3" id="KW-0049">Antioxidant</keyword>
<dbReference type="GO" id="GO:0008379">
    <property type="term" value="F:thioredoxin peroxidase activity"/>
    <property type="evidence" value="ECO:0007669"/>
    <property type="project" value="TreeGrafter"/>
</dbReference>
<evidence type="ECO:0000256" key="1">
    <source>
        <dbReference type="ARBA" id="ARBA00013017"/>
    </source>
</evidence>
<sequence length="163" mass="18287">MTPSPPADPLVGQTITDAVLDEKLLTEKNHEVTLRSILSGLPSTYKGIVIFLFPAVDTPYCTDQACRFSTSNDMFKQRGYEVYGMTSSRPGSAENWAKRNRLSYSILLDDKWNVIKYLQCTWMKFIINRSHVVIGRDAKILAIERGVNAAKSSDRALEIINGL</sequence>
<dbReference type="GO" id="GO:0045454">
    <property type="term" value="P:cell redox homeostasis"/>
    <property type="evidence" value="ECO:0007669"/>
    <property type="project" value="TreeGrafter"/>
</dbReference>
<organism evidence="11 12">
    <name type="scientific">Babesia gibsoni</name>
    <dbReference type="NCBI Taxonomy" id="33632"/>
    <lineage>
        <taxon>Eukaryota</taxon>
        <taxon>Sar</taxon>
        <taxon>Alveolata</taxon>
        <taxon>Apicomplexa</taxon>
        <taxon>Aconoidasida</taxon>
        <taxon>Piroplasmida</taxon>
        <taxon>Babesiidae</taxon>
        <taxon>Babesia</taxon>
    </lineage>
</organism>
<dbReference type="Proteomes" id="UP001230268">
    <property type="component" value="Unassembled WGS sequence"/>
</dbReference>
<dbReference type="CDD" id="cd03017">
    <property type="entry name" value="PRX_BCP"/>
    <property type="match status" value="1"/>
</dbReference>
<dbReference type="PROSITE" id="PS51352">
    <property type="entry name" value="THIOREDOXIN_2"/>
    <property type="match status" value="1"/>
</dbReference>
<dbReference type="InterPro" id="IPR000866">
    <property type="entry name" value="AhpC/TSA"/>
</dbReference>
<evidence type="ECO:0000256" key="6">
    <source>
        <dbReference type="ARBA" id="ARBA00023284"/>
    </source>
</evidence>
<comment type="catalytic activity">
    <reaction evidence="9">
        <text>a hydroperoxide + [thioredoxin]-dithiol = an alcohol + [thioredoxin]-disulfide + H2O</text>
        <dbReference type="Rhea" id="RHEA:62620"/>
        <dbReference type="Rhea" id="RHEA-COMP:10698"/>
        <dbReference type="Rhea" id="RHEA-COMP:10700"/>
        <dbReference type="ChEBI" id="CHEBI:15377"/>
        <dbReference type="ChEBI" id="CHEBI:29950"/>
        <dbReference type="ChEBI" id="CHEBI:30879"/>
        <dbReference type="ChEBI" id="CHEBI:35924"/>
        <dbReference type="ChEBI" id="CHEBI:50058"/>
        <dbReference type="EC" id="1.11.1.24"/>
    </reaction>
</comment>
<evidence type="ECO:0000256" key="3">
    <source>
        <dbReference type="ARBA" id="ARBA00022862"/>
    </source>
</evidence>
<keyword evidence="6" id="KW-0676">Redox-active center</keyword>
<keyword evidence="2" id="KW-0575">Peroxidase</keyword>
<dbReference type="EC" id="1.11.1.24" evidence="1"/>
<keyword evidence="12" id="KW-1185">Reference proteome</keyword>
<dbReference type="SUPFAM" id="SSF52833">
    <property type="entry name" value="Thioredoxin-like"/>
    <property type="match status" value="1"/>
</dbReference>
<feature type="domain" description="Thioredoxin" evidence="10">
    <location>
        <begin position="9"/>
        <end position="163"/>
    </location>
</feature>
<comment type="caution">
    <text evidence="11">The sequence shown here is derived from an EMBL/GenBank/DDBJ whole genome shotgun (WGS) entry which is preliminary data.</text>
</comment>
<proteinExistence type="inferred from homology"/>
<dbReference type="AlphaFoldDB" id="A0AAD8LNM9"/>
<evidence type="ECO:0000256" key="8">
    <source>
        <dbReference type="ARBA" id="ARBA00038489"/>
    </source>
</evidence>
<accession>A0AAD8LNM9</accession>
<dbReference type="InterPro" id="IPR036249">
    <property type="entry name" value="Thioredoxin-like_sf"/>
</dbReference>
<dbReference type="Pfam" id="PF00578">
    <property type="entry name" value="AhpC-TSA"/>
    <property type="match status" value="1"/>
</dbReference>
<dbReference type="GO" id="GO:0034599">
    <property type="term" value="P:cellular response to oxidative stress"/>
    <property type="evidence" value="ECO:0007669"/>
    <property type="project" value="TreeGrafter"/>
</dbReference>
<dbReference type="InterPro" id="IPR050924">
    <property type="entry name" value="Peroxiredoxin_BCP/PrxQ"/>
</dbReference>
<name>A0AAD8LNM9_BABGI</name>
<evidence type="ECO:0000256" key="4">
    <source>
        <dbReference type="ARBA" id="ARBA00023002"/>
    </source>
</evidence>
<dbReference type="EMBL" id="JAVEPI010000004">
    <property type="protein sequence ID" value="KAK1442076.1"/>
    <property type="molecule type" value="Genomic_DNA"/>
</dbReference>
<comment type="similarity">
    <text evidence="8">Belongs to the peroxiredoxin family. BCP/PrxQ subfamily.</text>
</comment>
<gene>
    <name evidence="11" type="ORF">BgAZ_401060</name>
</gene>
<dbReference type="Gene3D" id="3.40.30.10">
    <property type="entry name" value="Glutaredoxin"/>
    <property type="match status" value="1"/>
</dbReference>
<evidence type="ECO:0000259" key="10">
    <source>
        <dbReference type="PROSITE" id="PS51352"/>
    </source>
</evidence>
<evidence type="ECO:0000313" key="11">
    <source>
        <dbReference type="EMBL" id="KAK1442076.1"/>
    </source>
</evidence>
<dbReference type="PANTHER" id="PTHR42801">
    <property type="entry name" value="THIOREDOXIN-DEPENDENT PEROXIDE REDUCTASE"/>
    <property type="match status" value="1"/>
</dbReference>
<evidence type="ECO:0000256" key="5">
    <source>
        <dbReference type="ARBA" id="ARBA00023157"/>
    </source>
</evidence>
<keyword evidence="5" id="KW-1015">Disulfide bond</keyword>
<dbReference type="InterPro" id="IPR013766">
    <property type="entry name" value="Thioredoxin_domain"/>
</dbReference>
<keyword evidence="4" id="KW-0560">Oxidoreductase</keyword>
<evidence type="ECO:0000256" key="2">
    <source>
        <dbReference type="ARBA" id="ARBA00022559"/>
    </source>
</evidence>